<protein>
    <submittedName>
        <fullName evidence="1">Uncharacterized protein</fullName>
    </submittedName>
</protein>
<organism evidence="1 2">
    <name type="scientific">Stylosanthes scabra</name>
    <dbReference type="NCBI Taxonomy" id="79078"/>
    <lineage>
        <taxon>Eukaryota</taxon>
        <taxon>Viridiplantae</taxon>
        <taxon>Streptophyta</taxon>
        <taxon>Embryophyta</taxon>
        <taxon>Tracheophyta</taxon>
        <taxon>Spermatophyta</taxon>
        <taxon>Magnoliopsida</taxon>
        <taxon>eudicotyledons</taxon>
        <taxon>Gunneridae</taxon>
        <taxon>Pentapetalae</taxon>
        <taxon>rosids</taxon>
        <taxon>fabids</taxon>
        <taxon>Fabales</taxon>
        <taxon>Fabaceae</taxon>
        <taxon>Papilionoideae</taxon>
        <taxon>50 kb inversion clade</taxon>
        <taxon>dalbergioids sensu lato</taxon>
        <taxon>Dalbergieae</taxon>
        <taxon>Pterocarpus clade</taxon>
        <taxon>Stylosanthes</taxon>
    </lineage>
</organism>
<proteinExistence type="predicted"/>
<keyword evidence="2" id="KW-1185">Reference proteome</keyword>
<dbReference type="EMBL" id="JASCZI010000081">
    <property type="protein sequence ID" value="MED6108370.1"/>
    <property type="molecule type" value="Genomic_DNA"/>
</dbReference>
<dbReference type="Proteomes" id="UP001341840">
    <property type="component" value="Unassembled WGS sequence"/>
</dbReference>
<gene>
    <name evidence="1" type="ORF">PIB30_023286</name>
</gene>
<accession>A0ABU6Q906</accession>
<comment type="caution">
    <text evidence="1">The sequence shown here is derived from an EMBL/GenBank/DDBJ whole genome shotgun (WGS) entry which is preliminary data.</text>
</comment>
<evidence type="ECO:0000313" key="1">
    <source>
        <dbReference type="EMBL" id="MED6108370.1"/>
    </source>
</evidence>
<name>A0ABU6Q906_9FABA</name>
<reference evidence="1 2" key="1">
    <citation type="journal article" date="2023" name="Plants (Basel)">
        <title>Bridging the Gap: Combining Genomics and Transcriptomics Approaches to Understand Stylosanthes scabra, an Orphan Legume from the Brazilian Caatinga.</title>
        <authorList>
            <person name="Ferreira-Neto J.R.C."/>
            <person name="da Silva M.D."/>
            <person name="Binneck E."/>
            <person name="de Melo N.F."/>
            <person name="da Silva R.H."/>
            <person name="de Melo A.L.T.M."/>
            <person name="Pandolfi V."/>
            <person name="Bustamante F.O."/>
            <person name="Brasileiro-Vidal A.C."/>
            <person name="Benko-Iseppon A.M."/>
        </authorList>
    </citation>
    <scope>NUCLEOTIDE SEQUENCE [LARGE SCALE GENOMIC DNA]</scope>
    <source>
        <tissue evidence="1">Leaves</tissue>
    </source>
</reference>
<sequence length="141" mass="16011">MAALENRRDEATALWCVDERGRERGTRTEKEKRWKGIIRLTLAVPTWGNTKGSCSSGKAVRTACGNSPRVGDNFPTTSNYLRKLQAGDIYKYDQDSRSQGIKHLSNFYHLPPAKTLTDLGIEVLCRYTPNLFQQRLMEVAF</sequence>
<evidence type="ECO:0000313" key="2">
    <source>
        <dbReference type="Proteomes" id="UP001341840"/>
    </source>
</evidence>